<gene>
    <name evidence="2" type="ORF">OIU77_031472</name>
</gene>
<evidence type="ECO:0000256" key="1">
    <source>
        <dbReference type="SAM" id="MobiDB-lite"/>
    </source>
</evidence>
<protein>
    <submittedName>
        <fullName evidence="2">Uncharacterized protein</fullName>
    </submittedName>
</protein>
<comment type="caution">
    <text evidence="2">The sequence shown here is derived from an EMBL/GenBank/DDBJ whole genome shotgun (WGS) entry which is preliminary data.</text>
</comment>
<feature type="region of interest" description="Disordered" evidence="1">
    <location>
        <begin position="69"/>
        <end position="107"/>
    </location>
</feature>
<reference evidence="2" key="2">
    <citation type="journal article" date="2023" name="Int. J. Mol. Sci.">
        <title>De Novo Assembly and Annotation of 11 Diverse Shrub Willow (Salix) Genomes Reveals Novel Gene Organization in Sex-Linked Regions.</title>
        <authorList>
            <person name="Hyden B."/>
            <person name="Feng K."/>
            <person name="Yates T.B."/>
            <person name="Jawdy S."/>
            <person name="Cereghino C."/>
            <person name="Smart L.B."/>
            <person name="Muchero W."/>
        </authorList>
    </citation>
    <scope>NUCLEOTIDE SEQUENCE</scope>
    <source>
        <tissue evidence="2">Shoot tip</tissue>
    </source>
</reference>
<organism evidence="2 3">
    <name type="scientific">Salix suchowensis</name>
    <dbReference type="NCBI Taxonomy" id="1278906"/>
    <lineage>
        <taxon>Eukaryota</taxon>
        <taxon>Viridiplantae</taxon>
        <taxon>Streptophyta</taxon>
        <taxon>Embryophyta</taxon>
        <taxon>Tracheophyta</taxon>
        <taxon>Spermatophyta</taxon>
        <taxon>Magnoliopsida</taxon>
        <taxon>eudicotyledons</taxon>
        <taxon>Gunneridae</taxon>
        <taxon>Pentapetalae</taxon>
        <taxon>rosids</taxon>
        <taxon>fabids</taxon>
        <taxon>Malpighiales</taxon>
        <taxon>Salicaceae</taxon>
        <taxon>Saliceae</taxon>
        <taxon>Salix</taxon>
    </lineage>
</organism>
<accession>A0ABQ9BHS0</accession>
<dbReference type="EMBL" id="JAPFFI010000009">
    <property type="protein sequence ID" value="KAJ6383050.1"/>
    <property type="molecule type" value="Genomic_DNA"/>
</dbReference>
<sequence>MKHNEVESSAMETLVRSKDGYLMGQQKPQDSYVSNNFGSLEDFVSVMVKQEQDKVKLPEGDLGSCGLLQSLEGNEKGHSGLVEEGRSLMPEEPFLDSASSMQPEGLE</sequence>
<keyword evidence="3" id="KW-1185">Reference proteome</keyword>
<feature type="compositionally biased region" description="Polar residues" evidence="1">
    <location>
        <begin position="97"/>
        <end position="107"/>
    </location>
</feature>
<feature type="compositionally biased region" description="Basic and acidic residues" evidence="1">
    <location>
        <begin position="73"/>
        <end position="86"/>
    </location>
</feature>
<evidence type="ECO:0000313" key="3">
    <source>
        <dbReference type="Proteomes" id="UP001141253"/>
    </source>
</evidence>
<name>A0ABQ9BHS0_9ROSI</name>
<proteinExistence type="predicted"/>
<dbReference type="Proteomes" id="UP001141253">
    <property type="component" value="Chromosome 6"/>
</dbReference>
<reference evidence="2" key="1">
    <citation type="submission" date="2022-10" db="EMBL/GenBank/DDBJ databases">
        <authorList>
            <person name="Hyden B.L."/>
            <person name="Feng K."/>
            <person name="Yates T."/>
            <person name="Jawdy S."/>
            <person name="Smart L.B."/>
            <person name="Muchero W."/>
        </authorList>
    </citation>
    <scope>NUCLEOTIDE SEQUENCE</scope>
    <source>
        <tissue evidence="2">Shoot tip</tissue>
    </source>
</reference>
<evidence type="ECO:0000313" key="2">
    <source>
        <dbReference type="EMBL" id="KAJ6383050.1"/>
    </source>
</evidence>